<evidence type="ECO:0000313" key="2">
    <source>
        <dbReference type="EMBL" id="RZS89917.1"/>
    </source>
</evidence>
<comment type="caution">
    <text evidence="2">The sequence shown here is derived from an EMBL/GenBank/DDBJ whole genome shotgun (WGS) entry which is preliminary data.</text>
</comment>
<dbReference type="PANTHER" id="PTHR30137:SF6">
    <property type="entry name" value="LUCIFERASE-LIKE MONOOXYGENASE"/>
    <property type="match status" value="1"/>
</dbReference>
<dbReference type="AlphaFoldDB" id="A0A4Q7NS52"/>
<proteinExistence type="predicted"/>
<gene>
    <name evidence="2" type="ORF">EV189_1697</name>
</gene>
<dbReference type="OrthoDB" id="9780518at2"/>
<dbReference type="CDD" id="cd00347">
    <property type="entry name" value="Flavin_utilizing_monoxygenases"/>
    <property type="match status" value="1"/>
</dbReference>
<organism evidence="2 3">
    <name type="scientific">Motilibacter rhizosphaerae</name>
    <dbReference type="NCBI Taxonomy" id="598652"/>
    <lineage>
        <taxon>Bacteria</taxon>
        <taxon>Bacillati</taxon>
        <taxon>Actinomycetota</taxon>
        <taxon>Actinomycetes</taxon>
        <taxon>Motilibacterales</taxon>
        <taxon>Motilibacteraceae</taxon>
        <taxon>Motilibacter</taxon>
    </lineage>
</organism>
<reference evidence="2 3" key="1">
    <citation type="submission" date="2019-02" db="EMBL/GenBank/DDBJ databases">
        <title>Genomic Encyclopedia of Type Strains, Phase IV (KMG-IV): sequencing the most valuable type-strain genomes for metagenomic binning, comparative biology and taxonomic classification.</title>
        <authorList>
            <person name="Goeker M."/>
        </authorList>
    </citation>
    <scope>NUCLEOTIDE SEQUENCE [LARGE SCALE GENOMIC DNA]</scope>
    <source>
        <strain evidence="2 3">DSM 45622</strain>
    </source>
</reference>
<feature type="domain" description="Luciferase-like" evidence="1">
    <location>
        <begin position="185"/>
        <end position="344"/>
    </location>
</feature>
<dbReference type="InterPro" id="IPR011251">
    <property type="entry name" value="Luciferase-like_dom"/>
</dbReference>
<keyword evidence="3" id="KW-1185">Reference proteome</keyword>
<dbReference type="GO" id="GO:0005829">
    <property type="term" value="C:cytosol"/>
    <property type="evidence" value="ECO:0007669"/>
    <property type="project" value="TreeGrafter"/>
</dbReference>
<accession>A0A4Q7NS52</accession>
<sequence length="380" mass="39509">MAAVPLGVLDLVPVASGSTPQQALRNAADLARATERAGYSRYWVAEHHLNPGVAGTSPAVVLALIGAATSTIRIGSGAVLMGHRTALSTVEEFGLLDAAYPGRVDLGIGRSGRPSNRPAKVPATAGAPAVVDGRALNGLRIPEPFSFQHLLGSPRFALQKSLLGLPGAVAQDYADQVDDILGLLAGTYASAEGAEAHVVPGEGAPLQLWVLGSSGGESAEVAGERGLPFAANYHVSPASVLEAVEGYRAAFQPGVLAAPYVAVSADVVVADETATARHLAAGYAPWVRSIRSGEGAIPFPSPDEAALHEWTEADRALVRDRLETQFVGTPAQVADQLELLQEATGADELVITTITHDHADRVRSYELLAAEWAARQRRAA</sequence>
<feature type="domain" description="Luciferase-like" evidence="1">
    <location>
        <begin position="6"/>
        <end position="115"/>
    </location>
</feature>
<name>A0A4Q7NS52_9ACTN</name>
<dbReference type="Proteomes" id="UP000293638">
    <property type="component" value="Unassembled WGS sequence"/>
</dbReference>
<evidence type="ECO:0000259" key="1">
    <source>
        <dbReference type="Pfam" id="PF00296"/>
    </source>
</evidence>
<protein>
    <submittedName>
        <fullName evidence="2">Luciferase family oxidoreductase group 1</fullName>
    </submittedName>
</protein>
<evidence type="ECO:0000313" key="3">
    <source>
        <dbReference type="Proteomes" id="UP000293638"/>
    </source>
</evidence>
<dbReference type="Pfam" id="PF00296">
    <property type="entry name" value="Bac_luciferase"/>
    <property type="match status" value="2"/>
</dbReference>
<dbReference type="PANTHER" id="PTHR30137">
    <property type="entry name" value="LUCIFERASE-LIKE MONOOXYGENASE"/>
    <property type="match status" value="1"/>
</dbReference>
<dbReference type="Gene3D" id="3.20.20.30">
    <property type="entry name" value="Luciferase-like domain"/>
    <property type="match status" value="1"/>
</dbReference>
<dbReference type="GO" id="GO:0016705">
    <property type="term" value="F:oxidoreductase activity, acting on paired donors, with incorporation or reduction of molecular oxygen"/>
    <property type="evidence" value="ECO:0007669"/>
    <property type="project" value="InterPro"/>
</dbReference>
<dbReference type="SUPFAM" id="SSF51679">
    <property type="entry name" value="Bacterial luciferase-like"/>
    <property type="match status" value="1"/>
</dbReference>
<dbReference type="InterPro" id="IPR050766">
    <property type="entry name" value="Bact_Lucif_Oxidored"/>
</dbReference>
<dbReference type="InterPro" id="IPR036661">
    <property type="entry name" value="Luciferase-like_sf"/>
</dbReference>
<dbReference type="EMBL" id="SGXD01000002">
    <property type="protein sequence ID" value="RZS89917.1"/>
    <property type="molecule type" value="Genomic_DNA"/>
</dbReference>
<dbReference type="RefSeq" id="WP_130492455.1">
    <property type="nucleotide sequence ID" value="NZ_SGXD01000002.1"/>
</dbReference>